<dbReference type="SFLD" id="SFLDS00005">
    <property type="entry name" value="Isoprenoid_Synthase_Type_I"/>
    <property type="match status" value="1"/>
</dbReference>
<comment type="cofactor">
    <cofactor evidence="1">
        <name>Mg(2+)</name>
        <dbReference type="ChEBI" id="CHEBI:18420"/>
    </cofactor>
</comment>
<dbReference type="OrthoDB" id="9927103at2759"/>
<keyword evidence="6" id="KW-0414">Isoprene biosynthesis</keyword>
<evidence type="ECO:0000256" key="6">
    <source>
        <dbReference type="ARBA" id="ARBA00023229"/>
    </source>
</evidence>
<keyword evidence="3 7" id="KW-0808">Transferase</keyword>
<evidence type="ECO:0000256" key="1">
    <source>
        <dbReference type="ARBA" id="ARBA00001946"/>
    </source>
</evidence>
<evidence type="ECO:0000313" key="8">
    <source>
        <dbReference type="EMBL" id="ORX82358.1"/>
    </source>
</evidence>
<dbReference type="InterPro" id="IPR033749">
    <property type="entry name" value="Polyprenyl_synt_CS"/>
</dbReference>
<evidence type="ECO:0000256" key="3">
    <source>
        <dbReference type="ARBA" id="ARBA00022679"/>
    </source>
</evidence>
<keyword evidence="4" id="KW-0479">Metal-binding</keyword>
<keyword evidence="5" id="KW-0460">Magnesium</keyword>
<dbReference type="PANTHER" id="PTHR12001">
    <property type="entry name" value="GERANYLGERANYL PYROPHOSPHATE SYNTHASE"/>
    <property type="match status" value="1"/>
</dbReference>
<sequence length="449" mass="49714">MFTLSHRVLLAPRTASVLNALKRSFSGVSSVNTLSGSLASSRPKPVRAHFAGKARNWTQAVQEAEVLVQHQPTIKLEPKQLLGTNITQISPNIKNLLETKDSQLYLTSKYYFEQPGKHVRPLLVLLMSQATSLAAKESSFKPLEAYESMDTNLSANSESWLRADKGDFYRKSISSEGCVILPTQRRLAEIAEMIHTASLVHDDVVDDSPTRRGSASTNATFGNKQAVLAGDFILARTSIALARLRNPEVIELLAKVIEDLVDGEFKQLKNTNQNSHEKPNLSTFDHYMEKTYLKTASLIANSCKATALLGGNTSSVAELAYSFGRDLGLAFQLVDDMLDYTTTADEFGKPVGADLKLGLATAPVLFAWEEFPELGQLIKRKFSQSGDIEKAYQLVWRSNGIRQTRKLAESFCQKAINAVQQLPPSQAQEALIHLHSMEIDSRRVEQMDE</sequence>
<dbReference type="GO" id="GO:1990234">
    <property type="term" value="C:transferase complex"/>
    <property type="evidence" value="ECO:0007669"/>
    <property type="project" value="TreeGrafter"/>
</dbReference>
<proteinExistence type="inferred from homology"/>
<dbReference type="GO" id="GO:0006744">
    <property type="term" value="P:ubiquinone biosynthetic process"/>
    <property type="evidence" value="ECO:0007669"/>
    <property type="project" value="TreeGrafter"/>
</dbReference>
<comment type="similarity">
    <text evidence="2 7">Belongs to the FPP/GGPP synthase family.</text>
</comment>
<dbReference type="Gene3D" id="1.10.600.10">
    <property type="entry name" value="Farnesyl Diphosphate Synthase"/>
    <property type="match status" value="1"/>
</dbReference>
<evidence type="ECO:0000256" key="7">
    <source>
        <dbReference type="RuleBase" id="RU004466"/>
    </source>
</evidence>
<dbReference type="GO" id="GO:0004659">
    <property type="term" value="F:prenyltransferase activity"/>
    <property type="evidence" value="ECO:0007669"/>
    <property type="project" value="InterPro"/>
</dbReference>
<dbReference type="InParanoid" id="A0A1Y1X9F2"/>
<dbReference type="AlphaFoldDB" id="A0A1Y1X9F2"/>
<organism evidence="8 9">
    <name type="scientific">Basidiobolus meristosporus CBS 931.73</name>
    <dbReference type="NCBI Taxonomy" id="1314790"/>
    <lineage>
        <taxon>Eukaryota</taxon>
        <taxon>Fungi</taxon>
        <taxon>Fungi incertae sedis</taxon>
        <taxon>Zoopagomycota</taxon>
        <taxon>Entomophthoromycotina</taxon>
        <taxon>Basidiobolomycetes</taxon>
        <taxon>Basidiobolales</taxon>
        <taxon>Basidiobolaceae</taxon>
        <taxon>Basidiobolus</taxon>
    </lineage>
</organism>
<evidence type="ECO:0000313" key="9">
    <source>
        <dbReference type="Proteomes" id="UP000193498"/>
    </source>
</evidence>
<name>A0A1Y1X9F2_9FUNG</name>
<dbReference type="GO" id="GO:0046872">
    <property type="term" value="F:metal ion binding"/>
    <property type="evidence" value="ECO:0007669"/>
    <property type="project" value="UniProtKB-KW"/>
</dbReference>
<evidence type="ECO:0000256" key="5">
    <source>
        <dbReference type="ARBA" id="ARBA00022842"/>
    </source>
</evidence>
<dbReference type="Pfam" id="PF00348">
    <property type="entry name" value="polyprenyl_synt"/>
    <property type="match status" value="1"/>
</dbReference>
<dbReference type="InterPro" id="IPR008949">
    <property type="entry name" value="Isoprenoid_synthase_dom_sf"/>
</dbReference>
<protein>
    <submittedName>
        <fullName evidence="8">Terpenoid synthase</fullName>
    </submittedName>
</protein>
<dbReference type="PANTHER" id="PTHR12001:SF69">
    <property type="entry name" value="ALL TRANS-POLYPRENYL-DIPHOSPHATE SYNTHASE PDSS1"/>
    <property type="match status" value="1"/>
</dbReference>
<dbReference type="GO" id="GO:0008299">
    <property type="term" value="P:isoprenoid biosynthetic process"/>
    <property type="evidence" value="ECO:0007669"/>
    <property type="project" value="UniProtKB-KW"/>
</dbReference>
<comment type="caution">
    <text evidence="8">The sequence shown here is derived from an EMBL/GenBank/DDBJ whole genome shotgun (WGS) entry which is preliminary data.</text>
</comment>
<dbReference type="STRING" id="1314790.A0A1Y1X9F2"/>
<gene>
    <name evidence="8" type="ORF">K493DRAFT_411829</name>
</gene>
<dbReference type="PROSITE" id="PS00723">
    <property type="entry name" value="POLYPRENYL_SYNTHASE_1"/>
    <property type="match status" value="1"/>
</dbReference>
<dbReference type="PROSITE" id="PS00444">
    <property type="entry name" value="POLYPRENYL_SYNTHASE_2"/>
    <property type="match status" value="1"/>
</dbReference>
<evidence type="ECO:0000256" key="2">
    <source>
        <dbReference type="ARBA" id="ARBA00006706"/>
    </source>
</evidence>
<dbReference type="FunCoup" id="A0A1Y1X9F2">
    <property type="interactions" value="88"/>
</dbReference>
<dbReference type="CDD" id="cd00685">
    <property type="entry name" value="Trans_IPPS_HT"/>
    <property type="match status" value="1"/>
</dbReference>
<dbReference type="InterPro" id="IPR000092">
    <property type="entry name" value="Polyprenyl_synt"/>
</dbReference>
<dbReference type="SUPFAM" id="SSF48576">
    <property type="entry name" value="Terpenoid synthases"/>
    <property type="match status" value="1"/>
</dbReference>
<accession>A0A1Y1X9F2</accession>
<reference evidence="8 9" key="1">
    <citation type="submission" date="2016-07" db="EMBL/GenBank/DDBJ databases">
        <title>Pervasive Adenine N6-methylation of Active Genes in Fungi.</title>
        <authorList>
            <consortium name="DOE Joint Genome Institute"/>
            <person name="Mondo S.J."/>
            <person name="Dannebaum R.O."/>
            <person name="Kuo R.C."/>
            <person name="Labutti K."/>
            <person name="Haridas S."/>
            <person name="Kuo A."/>
            <person name="Salamov A."/>
            <person name="Ahrendt S.R."/>
            <person name="Lipzen A."/>
            <person name="Sullivan W."/>
            <person name="Andreopoulos W.B."/>
            <person name="Clum A."/>
            <person name="Lindquist E."/>
            <person name="Daum C."/>
            <person name="Ramamoorthy G.K."/>
            <person name="Gryganskyi A."/>
            <person name="Culley D."/>
            <person name="Magnuson J.K."/>
            <person name="James T.Y."/>
            <person name="O'Malley M.A."/>
            <person name="Stajich J.E."/>
            <person name="Spatafora J.W."/>
            <person name="Visel A."/>
            <person name="Grigoriev I.V."/>
        </authorList>
    </citation>
    <scope>NUCLEOTIDE SEQUENCE [LARGE SCALE GENOMIC DNA]</scope>
    <source>
        <strain evidence="8 9">CBS 931.73</strain>
    </source>
</reference>
<evidence type="ECO:0000256" key="4">
    <source>
        <dbReference type="ARBA" id="ARBA00022723"/>
    </source>
</evidence>
<dbReference type="EMBL" id="MCFE01000674">
    <property type="protein sequence ID" value="ORX82358.1"/>
    <property type="molecule type" value="Genomic_DNA"/>
</dbReference>
<keyword evidence="9" id="KW-1185">Reference proteome</keyword>
<dbReference type="Proteomes" id="UP000193498">
    <property type="component" value="Unassembled WGS sequence"/>
</dbReference>